<reference evidence="2 3" key="1">
    <citation type="submission" date="2024-01" db="EMBL/GenBank/DDBJ databases">
        <title>Genome assemblies of Stephania.</title>
        <authorList>
            <person name="Yang L."/>
        </authorList>
    </citation>
    <scope>NUCLEOTIDE SEQUENCE [LARGE SCALE GENOMIC DNA]</scope>
    <source>
        <strain evidence="2">YNDBR</strain>
        <tissue evidence="2">Leaf</tissue>
    </source>
</reference>
<sequence>MLICFAVTTNGRSFVSKPLPTEVKLAVHADTDGSIHASNRDGAALFPVTTNGRSFVSTPLPTEVKLTVHANTHGSIHASNMDRAEPFPVPPSPESNQHRGQGD</sequence>
<dbReference type="Proteomes" id="UP001420932">
    <property type="component" value="Unassembled WGS sequence"/>
</dbReference>
<proteinExistence type="predicted"/>
<gene>
    <name evidence="2" type="ORF">Syun_029956</name>
</gene>
<protein>
    <submittedName>
        <fullName evidence="2">Uncharacterized protein</fullName>
    </submittedName>
</protein>
<name>A0AAP0E9W8_9MAGN</name>
<accession>A0AAP0E9W8</accession>
<keyword evidence="3" id="KW-1185">Reference proteome</keyword>
<dbReference type="AlphaFoldDB" id="A0AAP0E9W8"/>
<evidence type="ECO:0000313" key="3">
    <source>
        <dbReference type="Proteomes" id="UP001420932"/>
    </source>
</evidence>
<evidence type="ECO:0000313" key="2">
    <source>
        <dbReference type="EMBL" id="KAK9087562.1"/>
    </source>
</evidence>
<feature type="region of interest" description="Disordered" evidence="1">
    <location>
        <begin position="72"/>
        <end position="103"/>
    </location>
</feature>
<organism evidence="2 3">
    <name type="scientific">Stephania yunnanensis</name>
    <dbReference type="NCBI Taxonomy" id="152371"/>
    <lineage>
        <taxon>Eukaryota</taxon>
        <taxon>Viridiplantae</taxon>
        <taxon>Streptophyta</taxon>
        <taxon>Embryophyta</taxon>
        <taxon>Tracheophyta</taxon>
        <taxon>Spermatophyta</taxon>
        <taxon>Magnoliopsida</taxon>
        <taxon>Ranunculales</taxon>
        <taxon>Menispermaceae</taxon>
        <taxon>Menispermoideae</taxon>
        <taxon>Cissampelideae</taxon>
        <taxon>Stephania</taxon>
    </lineage>
</organism>
<comment type="caution">
    <text evidence="2">The sequence shown here is derived from an EMBL/GenBank/DDBJ whole genome shotgun (WGS) entry which is preliminary data.</text>
</comment>
<dbReference type="EMBL" id="JBBNAF010000013">
    <property type="protein sequence ID" value="KAK9087562.1"/>
    <property type="molecule type" value="Genomic_DNA"/>
</dbReference>
<evidence type="ECO:0000256" key="1">
    <source>
        <dbReference type="SAM" id="MobiDB-lite"/>
    </source>
</evidence>